<sequence length="139" mass="13674">MAAGLTMQGLGTGAMVLLPEDGGLLLLLLASGVMGFGHVLTVVSFITAMTSGLRDDEQGVAGGLSQLPQFLGAIGTAGLAAIVTARTNALSATTSPALATLGGLHAATLTAGIVCLAGAVLAVVFLRRQTAETIRDTAA</sequence>
<proteinExistence type="predicted"/>
<accession>A0A9W6QZQ1</accession>
<dbReference type="Gene3D" id="1.20.1250.20">
    <property type="entry name" value="MFS general substrate transporter like domains"/>
    <property type="match status" value="1"/>
</dbReference>
<dbReference type="EMBL" id="BSTI01000005">
    <property type="protein sequence ID" value="GLY65896.1"/>
    <property type="molecule type" value="Genomic_DNA"/>
</dbReference>
<feature type="transmembrane region" description="Helical" evidence="1">
    <location>
        <begin position="105"/>
        <end position="126"/>
    </location>
</feature>
<evidence type="ECO:0000313" key="3">
    <source>
        <dbReference type="Proteomes" id="UP001165136"/>
    </source>
</evidence>
<dbReference type="SUPFAM" id="SSF103473">
    <property type="entry name" value="MFS general substrate transporter"/>
    <property type="match status" value="1"/>
</dbReference>
<organism evidence="2 3">
    <name type="scientific">Amycolatopsis taiwanensis</name>
    <dbReference type="NCBI Taxonomy" id="342230"/>
    <lineage>
        <taxon>Bacteria</taxon>
        <taxon>Bacillati</taxon>
        <taxon>Actinomycetota</taxon>
        <taxon>Actinomycetes</taxon>
        <taxon>Pseudonocardiales</taxon>
        <taxon>Pseudonocardiaceae</taxon>
        <taxon>Amycolatopsis</taxon>
    </lineage>
</organism>
<evidence type="ECO:0000313" key="2">
    <source>
        <dbReference type="EMBL" id="GLY65896.1"/>
    </source>
</evidence>
<reference evidence="2" key="1">
    <citation type="submission" date="2023-03" db="EMBL/GenBank/DDBJ databases">
        <title>Amycolatopsis taiwanensis NBRC 103393.</title>
        <authorList>
            <person name="Ichikawa N."/>
            <person name="Sato H."/>
            <person name="Tonouchi N."/>
        </authorList>
    </citation>
    <scope>NUCLEOTIDE SEQUENCE</scope>
    <source>
        <strain evidence="2">NBRC 103393</strain>
    </source>
</reference>
<evidence type="ECO:0000256" key="1">
    <source>
        <dbReference type="SAM" id="Phobius"/>
    </source>
</evidence>
<gene>
    <name evidence="2" type="ORF">Atai01_25150</name>
</gene>
<keyword evidence="1" id="KW-1133">Transmembrane helix</keyword>
<feature type="transmembrane region" description="Helical" evidence="1">
    <location>
        <begin position="67"/>
        <end position="85"/>
    </location>
</feature>
<dbReference type="Proteomes" id="UP001165136">
    <property type="component" value="Unassembled WGS sequence"/>
</dbReference>
<dbReference type="AlphaFoldDB" id="A0A9W6QZQ1"/>
<feature type="transmembrane region" description="Helical" evidence="1">
    <location>
        <begin position="24"/>
        <end position="46"/>
    </location>
</feature>
<keyword evidence="1" id="KW-0472">Membrane</keyword>
<keyword evidence="1" id="KW-0812">Transmembrane</keyword>
<name>A0A9W6QZQ1_9PSEU</name>
<dbReference type="RefSeq" id="WP_285486901.1">
    <property type="nucleotide sequence ID" value="NZ_BSTI01000005.1"/>
</dbReference>
<comment type="caution">
    <text evidence="2">The sequence shown here is derived from an EMBL/GenBank/DDBJ whole genome shotgun (WGS) entry which is preliminary data.</text>
</comment>
<keyword evidence="3" id="KW-1185">Reference proteome</keyword>
<protein>
    <submittedName>
        <fullName evidence="2">Uncharacterized protein</fullName>
    </submittedName>
</protein>
<dbReference type="InterPro" id="IPR036259">
    <property type="entry name" value="MFS_trans_sf"/>
</dbReference>